<protein>
    <submittedName>
        <fullName evidence="2">Anti-anti-sigma factor</fullName>
    </submittedName>
</protein>
<evidence type="ECO:0000313" key="3">
    <source>
        <dbReference type="Proteomes" id="UP000192534"/>
    </source>
</evidence>
<dbReference type="Proteomes" id="UP000192534">
    <property type="component" value="Unassembled WGS sequence"/>
</dbReference>
<dbReference type="CDD" id="cd07043">
    <property type="entry name" value="STAS_anti-anti-sigma_factors"/>
    <property type="match status" value="1"/>
</dbReference>
<dbReference type="Pfam" id="PF01740">
    <property type="entry name" value="STAS"/>
    <property type="match status" value="1"/>
</dbReference>
<accession>A0A1X0IVG3</accession>
<keyword evidence="3" id="KW-1185">Reference proteome</keyword>
<dbReference type="OrthoDB" id="4735650at2"/>
<dbReference type="InterPro" id="IPR036513">
    <property type="entry name" value="STAS_dom_sf"/>
</dbReference>
<sequence>MTSFTSRYGNPAVDYEGAHVRAHSRHMATVVAVSGRVDSVNVDRVTECAKRLVLAEKPFVLDLSGVSSFAPQAIRMLCDIDDVCTAAGVEWAVVGSDAVNRRLRRDSDVVFPIVGSVAEAEHEFDDAVLNRRRLLLPLLSKTA</sequence>
<organism evidence="2 3">
    <name type="scientific">Mycolicibacterium rhodesiae</name>
    <name type="common">Mycobacterium rhodesiae</name>
    <dbReference type="NCBI Taxonomy" id="36814"/>
    <lineage>
        <taxon>Bacteria</taxon>
        <taxon>Bacillati</taxon>
        <taxon>Actinomycetota</taxon>
        <taxon>Actinomycetes</taxon>
        <taxon>Mycobacteriales</taxon>
        <taxon>Mycobacteriaceae</taxon>
        <taxon>Mycolicibacterium</taxon>
    </lineage>
</organism>
<reference evidence="2 3" key="1">
    <citation type="submission" date="2016-12" db="EMBL/GenBank/DDBJ databases">
        <title>The new phylogeny of genus Mycobacterium.</title>
        <authorList>
            <person name="Tortoli E."/>
            <person name="Trovato A."/>
            <person name="Cirillo D.M."/>
        </authorList>
    </citation>
    <scope>NUCLEOTIDE SEQUENCE [LARGE SCALE GENOMIC DNA]</scope>
    <source>
        <strain evidence="2 3">DSM 44223</strain>
    </source>
</reference>
<evidence type="ECO:0000259" key="1">
    <source>
        <dbReference type="PROSITE" id="PS50801"/>
    </source>
</evidence>
<comment type="caution">
    <text evidence="2">The sequence shown here is derived from an EMBL/GenBank/DDBJ whole genome shotgun (WGS) entry which is preliminary data.</text>
</comment>
<gene>
    <name evidence="2" type="ORF">BST42_13565</name>
</gene>
<dbReference type="Gene3D" id="3.30.750.24">
    <property type="entry name" value="STAS domain"/>
    <property type="match status" value="1"/>
</dbReference>
<dbReference type="RefSeq" id="WP_083119279.1">
    <property type="nucleotide sequence ID" value="NZ_JACKUO010000011.1"/>
</dbReference>
<feature type="domain" description="STAS" evidence="1">
    <location>
        <begin position="18"/>
        <end position="105"/>
    </location>
</feature>
<proteinExistence type="predicted"/>
<dbReference type="AlphaFoldDB" id="A0A1X0IVG3"/>
<dbReference type="EMBL" id="MVIH01000005">
    <property type="protein sequence ID" value="ORB53044.1"/>
    <property type="molecule type" value="Genomic_DNA"/>
</dbReference>
<dbReference type="PROSITE" id="PS50801">
    <property type="entry name" value="STAS"/>
    <property type="match status" value="1"/>
</dbReference>
<name>A0A1X0IVG3_MYCRH</name>
<dbReference type="SUPFAM" id="SSF52091">
    <property type="entry name" value="SpoIIaa-like"/>
    <property type="match status" value="1"/>
</dbReference>
<dbReference type="InterPro" id="IPR002645">
    <property type="entry name" value="STAS_dom"/>
</dbReference>
<evidence type="ECO:0000313" key="2">
    <source>
        <dbReference type="EMBL" id="ORB53044.1"/>
    </source>
</evidence>